<name>A0A183KMH3_9TREM</name>
<evidence type="ECO:0000313" key="3">
    <source>
        <dbReference type="WBParaSite" id="SCUD_0001624901-mRNA-1"/>
    </source>
</evidence>
<dbReference type="Proteomes" id="UP000279833">
    <property type="component" value="Unassembled WGS sequence"/>
</dbReference>
<organism evidence="3">
    <name type="scientific">Schistosoma curassoni</name>
    <dbReference type="NCBI Taxonomy" id="6186"/>
    <lineage>
        <taxon>Eukaryota</taxon>
        <taxon>Metazoa</taxon>
        <taxon>Spiralia</taxon>
        <taxon>Lophotrochozoa</taxon>
        <taxon>Platyhelminthes</taxon>
        <taxon>Trematoda</taxon>
        <taxon>Digenea</taxon>
        <taxon>Strigeidida</taxon>
        <taxon>Schistosomatoidea</taxon>
        <taxon>Schistosomatidae</taxon>
        <taxon>Schistosoma</taxon>
    </lineage>
</organism>
<reference evidence="1 2" key="2">
    <citation type="submission" date="2018-11" db="EMBL/GenBank/DDBJ databases">
        <authorList>
            <consortium name="Pathogen Informatics"/>
        </authorList>
    </citation>
    <scope>NUCLEOTIDE SEQUENCE [LARGE SCALE GENOMIC DNA]</scope>
    <source>
        <strain evidence="1">Dakar</strain>
        <strain evidence="2">Dakar, Senegal</strain>
    </source>
</reference>
<proteinExistence type="predicted"/>
<dbReference type="EMBL" id="UZAK01038458">
    <property type="protein sequence ID" value="VDP61171.1"/>
    <property type="molecule type" value="Genomic_DNA"/>
</dbReference>
<evidence type="ECO:0000313" key="2">
    <source>
        <dbReference type="Proteomes" id="UP000279833"/>
    </source>
</evidence>
<sequence length="127" mass="14644">MLSESDYDRKSDAVFIDADFSNDPLLFADILIKFEELFSKESNPVVISYVTYPRNVFVSCETLVQCEARALNVLDFDYNSDDFISTVVYPYHEFTCNEYSSQCAKYVLNEATSLVTWGYEDSKLFRG</sequence>
<keyword evidence="2" id="KW-1185">Reference proteome</keyword>
<dbReference type="WBParaSite" id="SCUD_0001624901-mRNA-1">
    <property type="protein sequence ID" value="SCUD_0001624901-mRNA-1"/>
    <property type="gene ID" value="SCUD_0001624901"/>
</dbReference>
<evidence type="ECO:0000313" key="1">
    <source>
        <dbReference type="EMBL" id="VDP61171.1"/>
    </source>
</evidence>
<accession>A0A183KMH3</accession>
<reference evidence="3" key="1">
    <citation type="submission" date="2016-06" db="UniProtKB">
        <authorList>
            <consortium name="WormBaseParasite"/>
        </authorList>
    </citation>
    <scope>IDENTIFICATION</scope>
</reference>
<dbReference type="AlphaFoldDB" id="A0A183KMH3"/>
<gene>
    <name evidence="1" type="ORF">SCUD_LOCUS16246</name>
</gene>
<protein>
    <submittedName>
        <fullName evidence="3">PABS domain-containing protein</fullName>
    </submittedName>
</protein>